<dbReference type="EMBL" id="BBNO01000004">
    <property type="protein sequence ID" value="GAO08715.1"/>
    <property type="molecule type" value="Genomic_DNA"/>
</dbReference>
<proteinExistence type="predicted"/>
<sequence>MTRPSLPNPFVPLGRRRDGRPIYPILGASLENDSNEPEGDGGAPGGAVSQEDLSRLLAREKTQGGRAAVKKLLGDLGFDNSEALTEFITTKRDAEQAALSEVERREQAAEEKLRAAEAREAQAAARERAAIRRAALAGLGAAGDDLSDAVLLIDRALDDQPDVDEDAVAAAAEQLKERRPELFGQTRETTPPAPGGSPAGGPPSRGGVPPKPGAAGLEMARRRGFITSD</sequence>
<dbReference type="OrthoDB" id="4324404at2"/>
<reference evidence="4" key="1">
    <citation type="submission" date="2014-09" db="EMBL/GenBank/DDBJ databases">
        <title>Whole genome shotgun sequence of Streptomyces sp. NBRC 110027.</title>
        <authorList>
            <person name="Komaki H."/>
            <person name="Ichikawa N."/>
            <person name="Katano-Makiyama Y."/>
            <person name="Hosoyama A."/>
            <person name="Hashimoto M."/>
            <person name="Uohara A."/>
            <person name="Kitahashi Y."/>
            <person name="Ohji S."/>
            <person name="Kimura A."/>
            <person name="Yamazoe A."/>
            <person name="Igarashi Y."/>
            <person name="Fujita N."/>
        </authorList>
    </citation>
    <scope>NUCLEOTIDE SEQUENCE [LARGE SCALE GENOMIC DNA]</scope>
    <source>
        <strain evidence="4">NBRC 110027</strain>
    </source>
</reference>
<dbReference type="AlphaFoldDB" id="A0A0N7YLG1"/>
<feature type="region of interest" description="Disordered" evidence="2">
    <location>
        <begin position="1"/>
        <end position="50"/>
    </location>
</feature>
<accession>A0A0N7YLG1</accession>
<evidence type="ECO:0000256" key="1">
    <source>
        <dbReference type="SAM" id="Coils"/>
    </source>
</evidence>
<dbReference type="Proteomes" id="UP000048965">
    <property type="component" value="Unassembled WGS sequence"/>
</dbReference>
<name>A0A0N7YLG1_9ACTN</name>
<evidence type="ECO:0000256" key="2">
    <source>
        <dbReference type="SAM" id="MobiDB-lite"/>
    </source>
</evidence>
<organism evidence="3 4">
    <name type="scientific">Streptomyces lydicamycinicus</name>
    <dbReference type="NCBI Taxonomy" id="1546107"/>
    <lineage>
        <taxon>Bacteria</taxon>
        <taxon>Bacillati</taxon>
        <taxon>Actinomycetota</taxon>
        <taxon>Actinomycetes</taxon>
        <taxon>Kitasatosporales</taxon>
        <taxon>Streptomycetaceae</taxon>
        <taxon>Streptomyces</taxon>
    </lineage>
</organism>
<keyword evidence="4" id="KW-1185">Reference proteome</keyword>
<comment type="caution">
    <text evidence="3">The sequence shown here is derived from an EMBL/GenBank/DDBJ whole genome shotgun (WGS) entry which is preliminary data.</text>
</comment>
<feature type="coiled-coil region" evidence="1">
    <location>
        <begin position="92"/>
        <end position="128"/>
    </location>
</feature>
<gene>
    <name evidence="3" type="ORF">TPA0598_04_03510</name>
</gene>
<reference evidence="3 4" key="2">
    <citation type="journal article" date="2015" name="Stand. Genomic Sci.">
        <title>Draft genome sequence of marine-derived Streptomyces sp. TP-A0598, a producer of anti-MRSA antibiotic lydicamycins.</title>
        <authorList>
            <person name="Komaki H."/>
            <person name="Ichikawa N."/>
            <person name="Hosoyama A."/>
            <person name="Fujita N."/>
            <person name="Igarashi Y."/>
        </authorList>
    </citation>
    <scope>NUCLEOTIDE SEQUENCE [LARGE SCALE GENOMIC DNA]</scope>
    <source>
        <strain evidence="3 4">NBRC 110027</strain>
    </source>
</reference>
<protein>
    <submittedName>
        <fullName evidence="3">Uncharacterized protein</fullName>
    </submittedName>
</protein>
<feature type="compositionally biased region" description="Pro residues" evidence="2">
    <location>
        <begin position="1"/>
        <end position="10"/>
    </location>
</feature>
<keyword evidence="1" id="KW-0175">Coiled coil</keyword>
<dbReference type="RefSeq" id="WP_158894487.1">
    <property type="nucleotide sequence ID" value="NZ_BBNO01000004.1"/>
</dbReference>
<evidence type="ECO:0000313" key="4">
    <source>
        <dbReference type="Proteomes" id="UP000048965"/>
    </source>
</evidence>
<feature type="region of interest" description="Disordered" evidence="2">
    <location>
        <begin position="164"/>
        <end position="229"/>
    </location>
</feature>
<evidence type="ECO:0000313" key="3">
    <source>
        <dbReference type="EMBL" id="GAO08715.1"/>
    </source>
</evidence>